<feature type="compositionally biased region" description="Polar residues" evidence="1">
    <location>
        <begin position="667"/>
        <end position="679"/>
    </location>
</feature>
<feature type="compositionally biased region" description="Basic residues" evidence="1">
    <location>
        <begin position="447"/>
        <end position="460"/>
    </location>
</feature>
<feature type="compositionally biased region" description="Low complexity" evidence="1">
    <location>
        <begin position="239"/>
        <end position="249"/>
    </location>
</feature>
<feature type="compositionally biased region" description="Polar residues" evidence="1">
    <location>
        <begin position="412"/>
        <end position="423"/>
    </location>
</feature>
<protein>
    <submittedName>
        <fullName evidence="2">Uncharacterized protein</fullName>
    </submittedName>
</protein>
<sequence>MAMSFKRHSTIIEQPKQSIKPTTASLGHHRRSSDAQLVLSHPIISRSIQALQNQTRTTSAANKPLSKLSKPPSTTSNKNINFPPKRNIHLSTVTINHGLPSPTTSTTLGSENGYPKSNYSHLHPNQQLSSSSTPTDRKVTASRPTNLQPAPRSQTSKTNIASPLNCPSRVMKPSSHRDSPIPTQLPKRAITTTQPRVSASLGQSSKKILSAITQPSTISSQLHRNTISRRSSTVDGPMSSRSSNSESTYSAHFNEINQPDHSAKNLSTSLLSDATVKPHRSSSGGSSVDLRGSKLKAKDRSKDQSFATLNVETHNLPRSKRLIGMKERNERIFASINASLNSPPRTHPPEPSLPPPPPSSTSPNSSDSPPLSSPISSPKRSSGHLRVPGSHDICSGLIPFAKGCSPSPRKIVTSTQPQASNGRLDNPPVPSTSLNPDGTENDEHYGSVRHKRPERCRLIKRNSPEGYSEADLKSPSHSQGGKMVGHPDRARRQTDPKAEQLPRDTADPPKSDNITNSHRNSRTWSESISMHTSSSDTIGAPDNRNARRSASRSSAVDRETGHHSHHASSMYCEDDHSDGSDYETGQDETMTTPVKTHRSESYQKTLRNANSVSEMLDHRKTHDTEPIPVGRTPRPSLDRRQRSSSLKDEGISHSGREHPADSPPKSSPNINRSPQSHASISRRQRPGLPEHFVQTRHDESFDSETIHSMAEIRRLGLHSSRSPRSNRTQPPTNIGDRSRQDSDYRSYRHSNTIAVGPDRLNGVESALSCYDRQNFYSGGTRFKSVRNKHASWSALDDVGGDLVRSQSVLGGVYDPYTAERRGNRTRTAFPSPISRRTVVYHRHGVGDDDDDGQTSTTTYTNTQSMPRKAGSAGSRSRTSEWAFEDQHNNLRSIRAGSRLGGHTNSLIMSPSRCKSIMERDRTLRGNGGGAAPPPSKPFAQFLRNTYQDKNSPNQCNGDSRSSSSGASSKLLQQSHRALAHRHLTSAKLSDSVIRSSRPPTRATTSAASGLTALLSPTPTVDHHRLLISAYEALDRSPDDFSPEADELNFALNALLSSVVKNSCKIDATLAELNESSLNHQVEMELVDDYMDNQADDTQAYSRQEPSSEQVNQQKYQMMEDSLTHMSKVQAQLVRSSNDHIRDLTEVLICLSKLQRCQKEQHLGTRQQQSFRIPGSDDTRDLYGHGEVPAKDLLRSGSRAGHRFSHSHSPSKLRHTIDLSPLSVISSTDESPLSRVKANNGNESSHHSMTKPSGLVSNSTNGFGPQHHRASTISFTHNRELSFEGVAYQQRRAKNRVSAMSSTSIRQMGESFYDASHGGSSQSRKREPHLMDSVTVDEFGLYRKASEHTLRSPATDSKDHHHHHHHARPESAWSRAETHGGGHAVRGSLSSAMFPKTPPRLPTSSISQTTAHSNVSPTNPSRHSLDGRSQRLETSSSNMLRPQSSMSKILHRANSVLSRVEHYPVITSQPSGRKQTQETWEGSSMDPSMDESRALSRRAEPLMPSSQQQRGQQRSEPSEEREGQSDRYRVRQVGHRRNGPSGRPSSSLATAALERLSRLGTHSRASLHSGDSDVEEQMSELQRSSTSSYLASGPSDSDGVNDHGGPRRHRVHQSPDQSHLPLDHLHHRASTLTLHDQINHNHSVGIESLNHNLNHNGRRRKGSIQSLFGGLKRSAQAKR</sequence>
<feature type="compositionally biased region" description="Pro residues" evidence="1">
    <location>
        <begin position="345"/>
        <end position="360"/>
    </location>
</feature>
<accession>A0A0L6VNZ0</accession>
<feature type="compositionally biased region" description="Polar residues" evidence="1">
    <location>
        <begin position="602"/>
        <end position="613"/>
    </location>
</feature>
<feature type="region of interest" description="Disordered" evidence="1">
    <location>
        <begin position="947"/>
        <end position="1010"/>
    </location>
</feature>
<feature type="compositionally biased region" description="Polar residues" evidence="1">
    <location>
        <begin position="11"/>
        <end position="25"/>
    </location>
</feature>
<gene>
    <name evidence="2" type="ORF">VP01_1270g2</name>
</gene>
<feature type="region of interest" description="Disordered" evidence="1">
    <location>
        <begin position="1160"/>
        <end position="1268"/>
    </location>
</feature>
<organism evidence="2 3">
    <name type="scientific">Puccinia sorghi</name>
    <dbReference type="NCBI Taxonomy" id="27349"/>
    <lineage>
        <taxon>Eukaryota</taxon>
        <taxon>Fungi</taxon>
        <taxon>Dikarya</taxon>
        <taxon>Basidiomycota</taxon>
        <taxon>Pucciniomycotina</taxon>
        <taxon>Pucciniomycetes</taxon>
        <taxon>Pucciniales</taxon>
        <taxon>Pucciniaceae</taxon>
        <taxon>Puccinia</taxon>
    </lineage>
</organism>
<proteinExistence type="predicted"/>
<feature type="compositionally biased region" description="Low complexity" evidence="1">
    <location>
        <begin position="361"/>
        <end position="380"/>
    </location>
</feature>
<feature type="compositionally biased region" description="Basic and acidic residues" evidence="1">
    <location>
        <begin position="1515"/>
        <end position="1528"/>
    </location>
</feature>
<feature type="compositionally biased region" description="Basic and acidic residues" evidence="1">
    <location>
        <begin position="1489"/>
        <end position="1499"/>
    </location>
</feature>
<feature type="compositionally biased region" description="Polar residues" evidence="1">
    <location>
        <begin position="190"/>
        <end position="234"/>
    </location>
</feature>
<dbReference type="EMBL" id="LAVV01003010">
    <property type="protein sequence ID" value="KNZ62431.1"/>
    <property type="molecule type" value="Genomic_DNA"/>
</dbReference>
<feature type="compositionally biased region" description="Low complexity" evidence="1">
    <location>
        <begin position="98"/>
        <end position="110"/>
    </location>
</feature>
<feature type="region of interest" description="Disordered" evidence="1">
    <location>
        <begin position="843"/>
        <end position="880"/>
    </location>
</feature>
<feature type="compositionally biased region" description="Basic and acidic residues" evidence="1">
    <location>
        <begin position="636"/>
        <end position="660"/>
    </location>
</feature>
<feature type="compositionally biased region" description="Low complexity" evidence="1">
    <location>
        <begin position="853"/>
        <end position="864"/>
    </location>
</feature>
<feature type="compositionally biased region" description="Basic and acidic residues" evidence="1">
    <location>
        <begin position="615"/>
        <end position="625"/>
    </location>
</feature>
<feature type="compositionally biased region" description="Basic residues" evidence="1">
    <location>
        <begin position="1199"/>
        <end position="1213"/>
    </location>
</feature>
<feature type="compositionally biased region" description="Polar residues" evidence="1">
    <location>
        <begin position="115"/>
        <end position="134"/>
    </location>
</feature>
<feature type="region of interest" description="Disordered" evidence="1">
    <location>
        <begin position="274"/>
        <end position="312"/>
    </location>
</feature>
<feature type="region of interest" description="Disordered" evidence="1">
    <location>
        <begin position="1461"/>
        <end position="1547"/>
    </location>
</feature>
<feature type="compositionally biased region" description="Basic and acidic residues" evidence="1">
    <location>
        <begin position="485"/>
        <end position="510"/>
    </location>
</feature>
<feature type="compositionally biased region" description="Basic and acidic residues" evidence="1">
    <location>
        <begin position="1174"/>
        <end position="1193"/>
    </location>
</feature>
<feature type="compositionally biased region" description="Polar residues" evidence="1">
    <location>
        <begin position="142"/>
        <end position="162"/>
    </location>
</feature>
<feature type="compositionally biased region" description="Polar residues" evidence="1">
    <location>
        <begin position="1222"/>
        <end position="1242"/>
    </location>
</feature>
<feature type="compositionally biased region" description="Polar residues" evidence="1">
    <location>
        <begin position="512"/>
        <end position="537"/>
    </location>
</feature>
<feature type="compositionally biased region" description="Polar residues" evidence="1">
    <location>
        <begin position="71"/>
        <end position="80"/>
    </location>
</feature>
<comment type="caution">
    <text evidence="2">The sequence shown here is derived from an EMBL/GenBank/DDBJ whole genome shotgun (WGS) entry which is preliminary data.</text>
</comment>
<reference evidence="2 3" key="1">
    <citation type="submission" date="2015-08" db="EMBL/GenBank/DDBJ databases">
        <title>Next Generation Sequencing and Analysis of the Genome of Puccinia sorghi L Schw, the Causal Agent of Maize Common Rust.</title>
        <authorList>
            <person name="Rochi L."/>
            <person name="Burguener G."/>
            <person name="Darino M."/>
            <person name="Turjanski A."/>
            <person name="Kreff E."/>
            <person name="Dieguez M.J."/>
            <person name="Sacco F."/>
        </authorList>
    </citation>
    <scope>NUCLEOTIDE SEQUENCE [LARGE SCALE GENOMIC DNA]</scope>
    <source>
        <strain evidence="2 3">RO10H11247</strain>
    </source>
</reference>
<evidence type="ECO:0000313" key="3">
    <source>
        <dbReference type="Proteomes" id="UP000037035"/>
    </source>
</evidence>
<feature type="region of interest" description="Disordered" evidence="1">
    <location>
        <begin position="54"/>
        <end position="249"/>
    </location>
</feature>
<feature type="region of interest" description="Disordered" evidence="1">
    <location>
        <begin position="1"/>
        <end position="32"/>
    </location>
</feature>
<keyword evidence="3" id="KW-1185">Reference proteome</keyword>
<feature type="region of interest" description="Disordered" evidence="1">
    <location>
        <begin position="1560"/>
        <end position="1620"/>
    </location>
</feature>
<feature type="compositionally biased region" description="Polar residues" evidence="1">
    <location>
        <begin position="1401"/>
        <end position="1421"/>
    </location>
</feature>
<feature type="compositionally biased region" description="Polar residues" evidence="1">
    <location>
        <begin position="1431"/>
        <end position="1444"/>
    </location>
</feature>
<name>A0A0L6VNZ0_9BASI</name>
<feature type="compositionally biased region" description="Polar residues" evidence="1">
    <location>
        <begin position="1465"/>
        <end position="1485"/>
    </location>
</feature>
<dbReference type="VEuPathDB" id="FungiDB:VP01_1270g2"/>
<feature type="compositionally biased region" description="Polar residues" evidence="1">
    <location>
        <begin position="719"/>
        <end position="732"/>
    </location>
</feature>
<evidence type="ECO:0000313" key="2">
    <source>
        <dbReference type="EMBL" id="KNZ62431.1"/>
    </source>
</evidence>
<feature type="compositionally biased region" description="Polar residues" evidence="1">
    <location>
        <begin position="986"/>
        <end position="998"/>
    </location>
</feature>
<feature type="region of interest" description="Disordered" evidence="1">
    <location>
        <begin position="1656"/>
        <end position="1678"/>
    </location>
</feature>
<evidence type="ECO:0000256" key="1">
    <source>
        <dbReference type="SAM" id="MobiDB-lite"/>
    </source>
</evidence>
<dbReference type="Proteomes" id="UP000037035">
    <property type="component" value="Unassembled WGS sequence"/>
</dbReference>
<feature type="compositionally biased region" description="Polar residues" evidence="1">
    <location>
        <begin position="1578"/>
        <end position="1589"/>
    </location>
</feature>
<feature type="compositionally biased region" description="Polar residues" evidence="1">
    <location>
        <begin position="947"/>
        <end position="958"/>
    </location>
</feature>
<feature type="region of interest" description="Disordered" evidence="1">
    <location>
        <begin position="893"/>
        <end position="912"/>
    </location>
</feature>
<feature type="compositionally biased region" description="Low complexity" evidence="1">
    <location>
        <begin position="1503"/>
        <end position="1514"/>
    </location>
</feature>
<feature type="compositionally biased region" description="Basic and acidic residues" evidence="1">
    <location>
        <begin position="736"/>
        <end position="746"/>
    </location>
</feature>
<feature type="region of interest" description="Disordered" evidence="1">
    <location>
        <begin position="715"/>
        <end position="747"/>
    </location>
</feature>
<feature type="region of interest" description="Disordered" evidence="1">
    <location>
        <begin position="1348"/>
        <end position="1444"/>
    </location>
</feature>
<feature type="region of interest" description="Disordered" evidence="1">
    <location>
        <begin position="337"/>
        <end position="688"/>
    </location>
</feature>
<feature type="compositionally biased region" description="Low complexity" evidence="1">
    <location>
        <begin position="959"/>
        <end position="968"/>
    </location>
</feature>
<dbReference type="OrthoDB" id="2507024at2759"/>